<evidence type="ECO:0000256" key="1">
    <source>
        <dbReference type="SAM" id="MobiDB-lite"/>
    </source>
</evidence>
<proteinExistence type="predicted"/>
<feature type="compositionally biased region" description="Low complexity" evidence="1">
    <location>
        <begin position="89"/>
        <end position="101"/>
    </location>
</feature>
<accession>A0A9P8VAQ4</accession>
<comment type="caution">
    <text evidence="2">The sequence shown here is derived from an EMBL/GenBank/DDBJ whole genome shotgun (WGS) entry which is preliminary data.</text>
</comment>
<keyword evidence="3" id="KW-1185">Reference proteome</keyword>
<dbReference type="AlphaFoldDB" id="A0A9P8VAQ4"/>
<sequence length="173" mass="19289">MTAQRPSLTDPKPPWRFWHLVFHVSQAQVILRVSNRLTDPRQCSLPPRFRIVGHHDETANRLRTTSATPLSSEKPLRHTVLRARLATKTARPSSRGSRSGPRGPPATRRRAALESRAPLPGRAAGSPDRRSRENRLKLKASREGEGRKLPERGVASIENRAGGSLGRTHMKGR</sequence>
<protein>
    <submittedName>
        <fullName evidence="2">Uncharacterized protein</fullName>
    </submittedName>
</protein>
<dbReference type="EMBL" id="JAGSXJ010000014">
    <property type="protein sequence ID" value="KAH6685715.1"/>
    <property type="molecule type" value="Genomic_DNA"/>
</dbReference>
<reference evidence="2" key="1">
    <citation type="journal article" date="2021" name="Nat. Commun.">
        <title>Genetic determinants of endophytism in the Arabidopsis root mycobiome.</title>
        <authorList>
            <person name="Mesny F."/>
            <person name="Miyauchi S."/>
            <person name="Thiergart T."/>
            <person name="Pickel B."/>
            <person name="Atanasova L."/>
            <person name="Karlsson M."/>
            <person name="Huettel B."/>
            <person name="Barry K.W."/>
            <person name="Haridas S."/>
            <person name="Chen C."/>
            <person name="Bauer D."/>
            <person name="Andreopoulos W."/>
            <person name="Pangilinan J."/>
            <person name="LaButti K."/>
            <person name="Riley R."/>
            <person name="Lipzen A."/>
            <person name="Clum A."/>
            <person name="Drula E."/>
            <person name="Henrissat B."/>
            <person name="Kohler A."/>
            <person name="Grigoriev I.V."/>
            <person name="Martin F.M."/>
            <person name="Hacquard S."/>
        </authorList>
    </citation>
    <scope>NUCLEOTIDE SEQUENCE</scope>
    <source>
        <strain evidence="2">MPI-SDFR-AT-0117</strain>
    </source>
</reference>
<gene>
    <name evidence="2" type="ORF">F5X68DRAFT_16546</name>
</gene>
<dbReference type="Proteomes" id="UP000770015">
    <property type="component" value="Unassembled WGS sequence"/>
</dbReference>
<name>A0A9P8VAQ4_9PEZI</name>
<feature type="region of interest" description="Disordered" evidence="1">
    <location>
        <begin position="63"/>
        <end position="173"/>
    </location>
</feature>
<organism evidence="2 3">
    <name type="scientific">Plectosphaerella plurivora</name>
    <dbReference type="NCBI Taxonomy" id="936078"/>
    <lineage>
        <taxon>Eukaryota</taxon>
        <taxon>Fungi</taxon>
        <taxon>Dikarya</taxon>
        <taxon>Ascomycota</taxon>
        <taxon>Pezizomycotina</taxon>
        <taxon>Sordariomycetes</taxon>
        <taxon>Hypocreomycetidae</taxon>
        <taxon>Glomerellales</taxon>
        <taxon>Plectosphaerellaceae</taxon>
        <taxon>Plectosphaerella</taxon>
    </lineage>
</organism>
<evidence type="ECO:0000313" key="2">
    <source>
        <dbReference type="EMBL" id="KAH6685715.1"/>
    </source>
</evidence>
<evidence type="ECO:0000313" key="3">
    <source>
        <dbReference type="Proteomes" id="UP000770015"/>
    </source>
</evidence>
<feature type="compositionally biased region" description="Basic and acidic residues" evidence="1">
    <location>
        <begin position="127"/>
        <end position="151"/>
    </location>
</feature>